<evidence type="ECO:0000256" key="1">
    <source>
        <dbReference type="SAM" id="SignalP"/>
    </source>
</evidence>
<accession>A0A0L6Z7N1</accession>
<sequence length="322" mass="34359">MKKNKLLSSLLALALAISLAGCGAKTETAKTTETGTKVVQNDSSAAKTSDTVTTAVNNYFANMPQDVYKIPEKDFIEKVKANENIFILDIRQADVYAKGHIKGAVNLPWGTTISDNLELLPKDKSIMVYCYTGQTAGQTVALLNMAGFNAKSVNLGWDLGISKVPGVEAVTETKENKIAADAKKAEINADIKNAIVKYFTGLNEVKGTNYANYKISEENAKKLVDAKDNSVVFLSIRSAADYANGHISGAINIPWGKGMQASFNTLPKDKKIIVYCYTGQTAGQTVAGLKLLGYDAVSLNGGMGTKANAPSGWANKGFPVVK</sequence>
<dbReference type="EMBL" id="LHUR01000031">
    <property type="protein sequence ID" value="KOA18977.1"/>
    <property type="molecule type" value="Genomic_DNA"/>
</dbReference>
<dbReference type="Proteomes" id="UP000037043">
    <property type="component" value="Unassembled WGS sequence"/>
</dbReference>
<evidence type="ECO:0000313" key="4">
    <source>
        <dbReference type="Proteomes" id="UP000037043"/>
    </source>
</evidence>
<dbReference type="CDD" id="cd00158">
    <property type="entry name" value="RHOD"/>
    <property type="match status" value="2"/>
</dbReference>
<dbReference type="GO" id="GO:0004792">
    <property type="term" value="F:thiosulfate-cyanide sulfurtransferase activity"/>
    <property type="evidence" value="ECO:0007669"/>
    <property type="project" value="UniProtKB-EC"/>
</dbReference>
<dbReference type="PROSITE" id="PS50206">
    <property type="entry name" value="RHODANESE_3"/>
    <property type="match status" value="2"/>
</dbReference>
<dbReference type="AlphaFoldDB" id="A0A0L6Z7N1"/>
<feature type="signal peptide" evidence="1">
    <location>
        <begin position="1"/>
        <end position="20"/>
    </location>
</feature>
<dbReference type="EC" id="2.8.1.1" evidence="3"/>
<proteinExistence type="predicted"/>
<keyword evidence="1" id="KW-0732">Signal</keyword>
<protein>
    <submittedName>
        <fullName evidence="3">Thiosulfate sulfurtransferase GlpE</fullName>
        <ecNumber evidence="3">2.8.1.1</ecNumber>
    </submittedName>
</protein>
<dbReference type="PANTHER" id="PTHR43031">
    <property type="entry name" value="FAD-DEPENDENT OXIDOREDUCTASE"/>
    <property type="match status" value="1"/>
</dbReference>
<dbReference type="PANTHER" id="PTHR43031:SF1">
    <property type="entry name" value="PYRIDINE NUCLEOTIDE-DISULPHIDE OXIDOREDUCTASE"/>
    <property type="match status" value="1"/>
</dbReference>
<feature type="domain" description="Rhodanese" evidence="2">
    <location>
        <begin position="81"/>
        <end position="169"/>
    </location>
</feature>
<dbReference type="Pfam" id="PF00581">
    <property type="entry name" value="Rhodanese"/>
    <property type="match status" value="2"/>
</dbReference>
<feature type="chain" id="PRO_5039716503" evidence="1">
    <location>
        <begin position="21"/>
        <end position="322"/>
    </location>
</feature>
<organism evidence="3 4">
    <name type="scientific">Clostridium homopropionicum DSM 5847</name>
    <dbReference type="NCBI Taxonomy" id="1121318"/>
    <lineage>
        <taxon>Bacteria</taxon>
        <taxon>Bacillati</taxon>
        <taxon>Bacillota</taxon>
        <taxon>Clostridia</taxon>
        <taxon>Eubacteriales</taxon>
        <taxon>Clostridiaceae</taxon>
        <taxon>Clostridium</taxon>
    </lineage>
</organism>
<dbReference type="InterPro" id="IPR001763">
    <property type="entry name" value="Rhodanese-like_dom"/>
</dbReference>
<dbReference type="SUPFAM" id="SSF52821">
    <property type="entry name" value="Rhodanese/Cell cycle control phosphatase"/>
    <property type="match status" value="2"/>
</dbReference>
<dbReference type="SMART" id="SM00450">
    <property type="entry name" value="RHOD"/>
    <property type="match status" value="2"/>
</dbReference>
<dbReference type="InterPro" id="IPR050229">
    <property type="entry name" value="GlpE_sulfurtransferase"/>
</dbReference>
<evidence type="ECO:0000313" key="3">
    <source>
        <dbReference type="EMBL" id="KOA18977.1"/>
    </source>
</evidence>
<evidence type="ECO:0000259" key="2">
    <source>
        <dbReference type="PROSITE" id="PS50206"/>
    </source>
</evidence>
<keyword evidence="3" id="KW-0808">Transferase</keyword>
<reference evidence="4" key="1">
    <citation type="submission" date="2015-08" db="EMBL/GenBank/DDBJ databases">
        <title>Genome sequence of the strict anaerobe Clostridium homopropionicum LuHBu1 (DSM 5847T).</title>
        <authorList>
            <person name="Poehlein A."/>
            <person name="Beck M."/>
            <person name="Schiel-Bengelsdorf B."/>
            <person name="Bengelsdorf F.R."/>
            <person name="Daniel R."/>
            <person name="Duerre P."/>
        </authorList>
    </citation>
    <scope>NUCLEOTIDE SEQUENCE [LARGE SCALE GENOMIC DNA]</scope>
    <source>
        <strain evidence="4">DSM 5847</strain>
    </source>
</reference>
<dbReference type="PATRIC" id="fig|1121318.3.peg.2730"/>
<name>A0A0L6Z7N1_9CLOT</name>
<comment type="caution">
    <text evidence="3">The sequence shown here is derived from an EMBL/GenBank/DDBJ whole genome shotgun (WGS) entry which is preliminary data.</text>
</comment>
<dbReference type="PROSITE" id="PS51257">
    <property type="entry name" value="PROKAR_LIPOPROTEIN"/>
    <property type="match status" value="1"/>
</dbReference>
<keyword evidence="4" id="KW-1185">Reference proteome</keyword>
<dbReference type="STRING" id="36844.SAMN04488501_10936"/>
<feature type="domain" description="Rhodanese" evidence="2">
    <location>
        <begin position="227"/>
        <end position="322"/>
    </location>
</feature>
<dbReference type="InterPro" id="IPR036873">
    <property type="entry name" value="Rhodanese-like_dom_sf"/>
</dbReference>
<dbReference type="RefSeq" id="WP_052222199.1">
    <property type="nucleotide sequence ID" value="NZ_LHUR01000031.1"/>
</dbReference>
<dbReference type="Gene3D" id="3.40.250.10">
    <property type="entry name" value="Rhodanese-like domain"/>
    <property type="match status" value="2"/>
</dbReference>
<gene>
    <name evidence="3" type="primary">glpE</name>
    <name evidence="3" type="ORF">CLHOM_27170</name>
</gene>